<organism evidence="5 6">
    <name type="scientific">Crepidotus variabilis</name>
    <dbReference type="NCBI Taxonomy" id="179855"/>
    <lineage>
        <taxon>Eukaryota</taxon>
        <taxon>Fungi</taxon>
        <taxon>Dikarya</taxon>
        <taxon>Basidiomycota</taxon>
        <taxon>Agaricomycotina</taxon>
        <taxon>Agaricomycetes</taxon>
        <taxon>Agaricomycetidae</taxon>
        <taxon>Agaricales</taxon>
        <taxon>Agaricineae</taxon>
        <taxon>Crepidotaceae</taxon>
        <taxon>Crepidotus</taxon>
    </lineage>
</organism>
<evidence type="ECO:0000256" key="3">
    <source>
        <dbReference type="SAM" id="MobiDB-lite"/>
    </source>
</evidence>
<reference evidence="5" key="1">
    <citation type="submission" date="2020-11" db="EMBL/GenBank/DDBJ databases">
        <authorList>
            <consortium name="DOE Joint Genome Institute"/>
            <person name="Ahrendt S."/>
            <person name="Riley R."/>
            <person name="Andreopoulos W."/>
            <person name="Labutti K."/>
            <person name="Pangilinan J."/>
            <person name="Ruiz-Duenas F.J."/>
            <person name="Barrasa J.M."/>
            <person name="Sanchez-Garcia M."/>
            <person name="Camarero S."/>
            <person name="Miyauchi S."/>
            <person name="Serrano A."/>
            <person name="Linde D."/>
            <person name="Babiker R."/>
            <person name="Drula E."/>
            <person name="Ayuso-Fernandez I."/>
            <person name="Pacheco R."/>
            <person name="Padilla G."/>
            <person name="Ferreira P."/>
            <person name="Barriuso J."/>
            <person name="Kellner H."/>
            <person name="Castanera R."/>
            <person name="Alfaro M."/>
            <person name="Ramirez L."/>
            <person name="Pisabarro A.G."/>
            <person name="Kuo A."/>
            <person name="Tritt A."/>
            <person name="Lipzen A."/>
            <person name="He G."/>
            <person name="Yan M."/>
            <person name="Ng V."/>
            <person name="Cullen D."/>
            <person name="Martin F."/>
            <person name="Rosso M.-N."/>
            <person name="Henrissat B."/>
            <person name="Hibbett D."/>
            <person name="Martinez A.T."/>
            <person name="Grigoriev I.V."/>
        </authorList>
    </citation>
    <scope>NUCLEOTIDE SEQUENCE</scope>
    <source>
        <strain evidence="5">CBS 506.95</strain>
    </source>
</reference>
<sequence length="475" mass="52956">MAKFDCSKSNLSSEDFLCTSTTIADLSYTPSAKEKFRDDGHLVDTGRRSWKTLKGRGEAVWPPFLEAALLEALESYQPESIGLKANRLNGRFPMRNRFISDYICELTGKMRTPKQVGSRLQQLRETCKGDKLKNLLGSPAKPDGSPTSDKSDPFVRSPLYTFKVDDYLQDQADSISVHVQVHLQAHPSYSSPIIQLIGNSAISPQIVQPSSRCCSITLGKPIIPFSPISVQFLSQYALALQSSFTVYTKTSSTSLYTGQGQLKCLSSPVHGSGWFYGCEIIPDFWERLRISTNISKYTIIQLIKPTKPCEDLSTSVRRPITIIYSFTLPSQPPRPPCYLRHQFMEDNESSSLGNTDHAAPLDAAIQRYCSSDTSLSPSTTTSTPWSTPRSIVGYIPLPDEQRCSLPLPSQASIWNQGQGMRLVWPSSYSAMQDSPLPNTCLSESDERDCKLWSTNFESLEPARNHLPHPSSFYYA</sequence>
<evidence type="ECO:0000259" key="4">
    <source>
        <dbReference type="PROSITE" id="PS51088"/>
    </source>
</evidence>
<dbReference type="Pfam" id="PF01285">
    <property type="entry name" value="TEA"/>
    <property type="match status" value="1"/>
</dbReference>
<evidence type="ECO:0000313" key="5">
    <source>
        <dbReference type="EMBL" id="KAF9533897.1"/>
    </source>
</evidence>
<dbReference type="AlphaFoldDB" id="A0A9P6JU67"/>
<dbReference type="EMBL" id="MU157827">
    <property type="protein sequence ID" value="KAF9533897.1"/>
    <property type="molecule type" value="Genomic_DNA"/>
</dbReference>
<protein>
    <recommendedName>
        <fullName evidence="4">TEA domain-containing protein</fullName>
    </recommendedName>
</protein>
<evidence type="ECO:0000256" key="1">
    <source>
        <dbReference type="ARBA" id="ARBA00008421"/>
    </source>
</evidence>
<evidence type="ECO:0000256" key="2">
    <source>
        <dbReference type="PROSITE-ProRule" id="PRU00505"/>
    </source>
</evidence>
<proteinExistence type="inferred from homology"/>
<dbReference type="InterPro" id="IPR038096">
    <property type="entry name" value="TEA/ATTS_sf"/>
</dbReference>
<dbReference type="Gene3D" id="6.10.20.40">
    <property type="entry name" value="TEA/ATTS domain"/>
    <property type="match status" value="1"/>
</dbReference>
<gene>
    <name evidence="5" type="ORF">CPB83DRAFT_414540</name>
</gene>
<feature type="region of interest" description="Disordered" evidence="3">
    <location>
        <begin position="132"/>
        <end position="152"/>
    </location>
</feature>
<dbReference type="InterPro" id="IPR000818">
    <property type="entry name" value="TEA/ATTS_dom"/>
</dbReference>
<dbReference type="GO" id="GO:0003700">
    <property type="term" value="F:DNA-binding transcription factor activity"/>
    <property type="evidence" value="ECO:0007669"/>
    <property type="project" value="InterPro"/>
</dbReference>
<dbReference type="OrthoDB" id="10006572at2759"/>
<dbReference type="PROSITE" id="PS51088">
    <property type="entry name" value="TEA_2"/>
    <property type="match status" value="1"/>
</dbReference>
<feature type="domain" description="TEA" evidence="4">
    <location>
        <begin position="54"/>
        <end position="130"/>
    </location>
</feature>
<comment type="similarity">
    <text evidence="1">Belongs to the TEC1 family.</text>
</comment>
<feature type="DNA-binding region" description="TEA" evidence="2">
    <location>
        <begin position="54"/>
        <end position="130"/>
    </location>
</feature>
<accession>A0A9P6JU67</accession>
<evidence type="ECO:0000313" key="6">
    <source>
        <dbReference type="Proteomes" id="UP000807306"/>
    </source>
</evidence>
<comment type="caution">
    <text evidence="5">The sequence shown here is derived from an EMBL/GenBank/DDBJ whole genome shotgun (WGS) entry which is preliminary data.</text>
</comment>
<dbReference type="SMART" id="SM00426">
    <property type="entry name" value="TEA"/>
    <property type="match status" value="1"/>
</dbReference>
<name>A0A9P6JU67_9AGAR</name>
<dbReference type="Proteomes" id="UP000807306">
    <property type="component" value="Unassembled WGS sequence"/>
</dbReference>
<keyword evidence="6" id="KW-1185">Reference proteome</keyword>